<dbReference type="AlphaFoldDB" id="A0A0R1GX81"/>
<dbReference type="RefSeq" id="WP_020089898.1">
    <property type="nucleotide sequence ID" value="NZ_AZCZ01000029.1"/>
</dbReference>
<protein>
    <recommendedName>
        <fullName evidence="1">Mor transcription activator domain-containing protein</fullName>
    </recommendedName>
</protein>
<reference evidence="2 3" key="1">
    <citation type="journal article" date="2015" name="Genome Announc.">
        <title>Expanding the biotechnology potential of lactobacilli through comparative genomics of 213 strains and associated genera.</title>
        <authorList>
            <person name="Sun Z."/>
            <person name="Harris H.M."/>
            <person name="McCann A."/>
            <person name="Guo C."/>
            <person name="Argimon S."/>
            <person name="Zhang W."/>
            <person name="Yang X."/>
            <person name="Jeffery I.B."/>
            <person name="Cooney J.C."/>
            <person name="Kagawa T.F."/>
            <person name="Liu W."/>
            <person name="Song Y."/>
            <person name="Salvetti E."/>
            <person name="Wrobel A."/>
            <person name="Rasinkangas P."/>
            <person name="Parkhill J."/>
            <person name="Rea M.C."/>
            <person name="O'Sullivan O."/>
            <person name="Ritari J."/>
            <person name="Douillard F.P."/>
            <person name="Paul Ross R."/>
            <person name="Yang R."/>
            <person name="Briner A.E."/>
            <person name="Felis G.E."/>
            <person name="de Vos W.M."/>
            <person name="Barrangou R."/>
            <person name="Klaenhammer T.R."/>
            <person name="Caufield P.W."/>
            <person name="Cui Y."/>
            <person name="Zhang H."/>
            <person name="O'Toole P.W."/>
        </authorList>
    </citation>
    <scope>NUCLEOTIDE SEQUENCE [LARGE SCALE GENOMIC DNA]</scope>
    <source>
        <strain evidence="2 3">ATCC 53295</strain>
    </source>
</reference>
<dbReference type="InterPro" id="IPR009057">
    <property type="entry name" value="Homeodomain-like_sf"/>
</dbReference>
<sequence>MDDPRNWQALYRELSQVIGRSATRQLYHYFRGMQVSFPQRLLDSHREADLMYQEYCRGSSVTRLAQRHNYSERSVRRILTKFRE</sequence>
<dbReference type="PATRIC" id="fig|1267003.4.peg.1162"/>
<evidence type="ECO:0000313" key="2">
    <source>
        <dbReference type="EMBL" id="KRK36113.1"/>
    </source>
</evidence>
<dbReference type="EMBL" id="AZCZ01000029">
    <property type="protein sequence ID" value="KRK36113.1"/>
    <property type="molecule type" value="Genomic_DNA"/>
</dbReference>
<evidence type="ECO:0000259" key="1">
    <source>
        <dbReference type="Pfam" id="PF08765"/>
    </source>
</evidence>
<comment type="caution">
    <text evidence="2">The sequence shown here is derived from an EMBL/GenBank/DDBJ whole genome shotgun (WGS) entry which is preliminary data.</text>
</comment>
<gene>
    <name evidence="2" type="ORF">FD07_GL001095</name>
</gene>
<dbReference type="STRING" id="357278.IV61_GL001382"/>
<name>A0A0R1GX81_9LACO</name>
<dbReference type="Proteomes" id="UP000051176">
    <property type="component" value="Unassembled WGS sequence"/>
</dbReference>
<dbReference type="SUPFAM" id="SSF46689">
    <property type="entry name" value="Homeodomain-like"/>
    <property type="match status" value="1"/>
</dbReference>
<feature type="domain" description="Mor transcription activator" evidence="1">
    <location>
        <begin position="10"/>
        <end position="83"/>
    </location>
</feature>
<dbReference type="OrthoDB" id="2295637at2"/>
<keyword evidence="3" id="KW-1185">Reference proteome</keyword>
<accession>A0A0R1GX81</accession>
<evidence type="ECO:0000313" key="3">
    <source>
        <dbReference type="Proteomes" id="UP000051176"/>
    </source>
</evidence>
<dbReference type="Pfam" id="PF08765">
    <property type="entry name" value="Mor"/>
    <property type="match status" value="1"/>
</dbReference>
<dbReference type="eggNOG" id="ENOG5030AU7">
    <property type="taxonomic scope" value="Bacteria"/>
</dbReference>
<dbReference type="InterPro" id="IPR014875">
    <property type="entry name" value="Mor_transcription_activator"/>
</dbReference>
<proteinExistence type="predicted"/>
<organism evidence="2 3">
    <name type="scientific">Levilactobacillus parabrevis ATCC 53295</name>
    <dbReference type="NCBI Taxonomy" id="1267003"/>
    <lineage>
        <taxon>Bacteria</taxon>
        <taxon>Bacillati</taxon>
        <taxon>Bacillota</taxon>
        <taxon>Bacilli</taxon>
        <taxon>Lactobacillales</taxon>
        <taxon>Lactobacillaceae</taxon>
        <taxon>Levilactobacillus</taxon>
    </lineage>
</organism>
<dbReference type="Gene3D" id="1.10.10.60">
    <property type="entry name" value="Homeodomain-like"/>
    <property type="match status" value="1"/>
</dbReference>